<evidence type="ECO:0000313" key="2">
    <source>
        <dbReference type="EMBL" id="THG33003.1"/>
    </source>
</evidence>
<dbReference type="RefSeq" id="WP_136425784.1">
    <property type="nucleotide sequence ID" value="NZ_SSSM01000001.1"/>
</dbReference>
<gene>
    <name evidence="2" type="ORF">E6C64_01160</name>
</gene>
<keyword evidence="3" id="KW-1185">Reference proteome</keyword>
<name>A0A4S4FQW0_9MICO</name>
<evidence type="ECO:0000313" key="3">
    <source>
        <dbReference type="Proteomes" id="UP000309133"/>
    </source>
</evidence>
<dbReference type="Proteomes" id="UP000309133">
    <property type="component" value="Unassembled WGS sequence"/>
</dbReference>
<protein>
    <submittedName>
        <fullName evidence="2">Uncharacterized protein</fullName>
    </submittedName>
</protein>
<feature type="region of interest" description="Disordered" evidence="1">
    <location>
        <begin position="73"/>
        <end position="92"/>
    </location>
</feature>
<dbReference type="OrthoDB" id="5120099at2"/>
<reference evidence="2 3" key="1">
    <citation type="submission" date="2019-04" db="EMBL/GenBank/DDBJ databases">
        <authorList>
            <person name="Jiang L."/>
        </authorList>
    </citation>
    <scope>NUCLEOTIDE SEQUENCE [LARGE SCALE GENOMIC DNA]</scope>
    <source>
        <strain evidence="2 3">YIM 131853</strain>
    </source>
</reference>
<comment type="caution">
    <text evidence="2">The sequence shown here is derived from an EMBL/GenBank/DDBJ whole genome shotgun (WGS) entry which is preliminary data.</text>
</comment>
<proteinExistence type="predicted"/>
<dbReference type="EMBL" id="SSSM01000001">
    <property type="protein sequence ID" value="THG33003.1"/>
    <property type="molecule type" value="Genomic_DNA"/>
</dbReference>
<organism evidence="2 3">
    <name type="scientific">Naasia lichenicola</name>
    <dbReference type="NCBI Taxonomy" id="2565933"/>
    <lineage>
        <taxon>Bacteria</taxon>
        <taxon>Bacillati</taxon>
        <taxon>Actinomycetota</taxon>
        <taxon>Actinomycetes</taxon>
        <taxon>Micrococcales</taxon>
        <taxon>Microbacteriaceae</taxon>
        <taxon>Naasia</taxon>
    </lineage>
</organism>
<evidence type="ECO:0000256" key="1">
    <source>
        <dbReference type="SAM" id="MobiDB-lite"/>
    </source>
</evidence>
<accession>A0A4S4FQW0</accession>
<sequence>MARADTWHPVYAAYEDPPWTFTMISPQGRCYGSIVMSSTERNYVVTNAAGSTIATTTTLMEAVEIVHRHYVLGHSPSGPVNGDGNTGSSRRT</sequence>
<dbReference type="AlphaFoldDB" id="A0A4S4FQW0"/>